<dbReference type="STRING" id="1503961.SAMN05421736_10343"/>
<evidence type="ECO:0000313" key="2">
    <source>
        <dbReference type="Proteomes" id="UP000198935"/>
    </source>
</evidence>
<dbReference type="EMBL" id="FNPI01000003">
    <property type="protein sequence ID" value="SDY69038.1"/>
    <property type="molecule type" value="Genomic_DNA"/>
</dbReference>
<name>A0A1H3LYE9_9BACI</name>
<evidence type="ECO:0000313" key="1">
    <source>
        <dbReference type="EMBL" id="SDY69038.1"/>
    </source>
</evidence>
<dbReference type="Gene3D" id="3.80.10.10">
    <property type="entry name" value="Ribonuclease Inhibitor"/>
    <property type="match status" value="1"/>
</dbReference>
<keyword evidence="2" id="KW-1185">Reference proteome</keyword>
<dbReference type="AlphaFoldDB" id="A0A1H3LYE9"/>
<dbReference type="Proteomes" id="UP000198935">
    <property type="component" value="Unassembled WGS sequence"/>
</dbReference>
<gene>
    <name evidence="1" type="ORF">SAMN05421736_10343</name>
</gene>
<organism evidence="1 2">
    <name type="scientific">Evansella caseinilytica</name>
    <dbReference type="NCBI Taxonomy" id="1503961"/>
    <lineage>
        <taxon>Bacteria</taxon>
        <taxon>Bacillati</taxon>
        <taxon>Bacillota</taxon>
        <taxon>Bacilli</taxon>
        <taxon>Bacillales</taxon>
        <taxon>Bacillaceae</taxon>
        <taxon>Evansella</taxon>
    </lineage>
</organism>
<accession>A0A1H3LYE9</accession>
<proteinExistence type="predicted"/>
<sequence>MSSSLQDVPNEIAIEGKTKNLQLLRQLPDIETVWLSAVNQKEFDFLIDAIDPVNLYIYEMRAADLSALERLEKIERLSLCWNPKAEMLWNMSKNHRLNYLEIEDFKRLHKLNPLLSCRALEELHLSGGVSTPMTIDTLSPLKHLQNLKTLGLSNMKLKDESFELLTHLKGLKALQLSNQFPTEEFARLSVALSQTNCDYFWPYVELDDPIDGKDIMVIGKRKPFLHSTADRKSCKSMKNSLQLFKKNINQMMLKCLPAFSKACSASCNISFV</sequence>
<reference evidence="2" key="1">
    <citation type="submission" date="2016-10" db="EMBL/GenBank/DDBJ databases">
        <authorList>
            <person name="Varghese N."/>
            <person name="Submissions S."/>
        </authorList>
    </citation>
    <scope>NUCLEOTIDE SEQUENCE [LARGE SCALE GENOMIC DNA]</scope>
    <source>
        <strain evidence="2">SP</strain>
    </source>
</reference>
<protein>
    <submittedName>
        <fullName evidence="1">Uncharacterized protein</fullName>
    </submittedName>
</protein>
<dbReference type="SUPFAM" id="SSF52058">
    <property type="entry name" value="L domain-like"/>
    <property type="match status" value="1"/>
</dbReference>
<dbReference type="InterPro" id="IPR032675">
    <property type="entry name" value="LRR_dom_sf"/>
</dbReference>